<evidence type="ECO:0000256" key="5">
    <source>
        <dbReference type="ARBA" id="ARBA00022989"/>
    </source>
</evidence>
<comment type="caution">
    <text evidence="9">The sequence shown here is derived from an EMBL/GenBank/DDBJ whole genome shotgun (WGS) entry which is preliminary data.</text>
</comment>
<evidence type="ECO:0000256" key="4">
    <source>
        <dbReference type="ARBA" id="ARBA00022692"/>
    </source>
</evidence>
<keyword evidence="4" id="KW-0812">Transmembrane</keyword>
<evidence type="ECO:0000256" key="7">
    <source>
        <dbReference type="ARBA" id="ARBA00023136"/>
    </source>
</evidence>
<evidence type="ECO:0000256" key="2">
    <source>
        <dbReference type="ARBA" id="ARBA00009904"/>
    </source>
</evidence>
<dbReference type="Proteomes" id="UP000289340">
    <property type="component" value="Chromosome 2"/>
</dbReference>
<comment type="similarity">
    <text evidence="2 8">Belongs to the V-ATPase 116 kDa subunit family.</text>
</comment>
<keyword evidence="5" id="KW-1133">Transmembrane helix</keyword>
<name>A0A445LPX0_GLYSO</name>
<organism evidence="9 10">
    <name type="scientific">Glycine soja</name>
    <name type="common">Wild soybean</name>
    <dbReference type="NCBI Taxonomy" id="3848"/>
    <lineage>
        <taxon>Eukaryota</taxon>
        <taxon>Viridiplantae</taxon>
        <taxon>Streptophyta</taxon>
        <taxon>Embryophyta</taxon>
        <taxon>Tracheophyta</taxon>
        <taxon>Spermatophyta</taxon>
        <taxon>Magnoliopsida</taxon>
        <taxon>eudicotyledons</taxon>
        <taxon>Gunneridae</taxon>
        <taxon>Pentapetalae</taxon>
        <taxon>rosids</taxon>
        <taxon>fabids</taxon>
        <taxon>Fabales</taxon>
        <taxon>Fabaceae</taxon>
        <taxon>Papilionoideae</taxon>
        <taxon>50 kb inversion clade</taxon>
        <taxon>NPAAA clade</taxon>
        <taxon>indigoferoid/millettioid clade</taxon>
        <taxon>Phaseoleae</taxon>
        <taxon>Glycine</taxon>
        <taxon>Glycine subgen. Soja</taxon>
    </lineage>
</organism>
<dbReference type="Pfam" id="PF01496">
    <property type="entry name" value="V_ATPase_I"/>
    <property type="match status" value="1"/>
</dbReference>
<dbReference type="GO" id="GO:0046961">
    <property type="term" value="F:proton-transporting ATPase activity, rotational mechanism"/>
    <property type="evidence" value="ECO:0007669"/>
    <property type="project" value="InterPro"/>
</dbReference>
<comment type="function">
    <text evidence="8">Essential component of the vacuolar proton pump (V-ATPase), a multimeric enzyme that catalyzes the translocation of protons across the membranes. Required for assembly and activity of the V-ATPase.</text>
</comment>
<dbReference type="GO" id="GO:0033179">
    <property type="term" value="C:proton-transporting V-type ATPase, V0 domain"/>
    <property type="evidence" value="ECO:0007669"/>
    <property type="project" value="InterPro"/>
</dbReference>
<dbReference type="EMBL" id="QZWG01000002">
    <property type="protein sequence ID" value="RZC25339.1"/>
    <property type="molecule type" value="Genomic_DNA"/>
</dbReference>
<protein>
    <recommendedName>
        <fullName evidence="8">V-type proton ATPase subunit a</fullName>
    </recommendedName>
</protein>
<evidence type="ECO:0000313" key="9">
    <source>
        <dbReference type="EMBL" id="RZC25339.1"/>
    </source>
</evidence>
<keyword evidence="8" id="KW-0375">Hydrogen ion transport</keyword>
<dbReference type="GO" id="GO:0007035">
    <property type="term" value="P:vacuolar acidification"/>
    <property type="evidence" value="ECO:0007669"/>
    <property type="project" value="TreeGrafter"/>
</dbReference>
<keyword evidence="7" id="KW-0472">Membrane</keyword>
<accession>A0A445LPX0</accession>
<proteinExistence type="inferred from homology"/>
<dbReference type="InterPro" id="IPR002490">
    <property type="entry name" value="V-ATPase_116kDa_su"/>
</dbReference>
<dbReference type="GO" id="GO:0051117">
    <property type="term" value="F:ATPase binding"/>
    <property type="evidence" value="ECO:0007669"/>
    <property type="project" value="TreeGrafter"/>
</dbReference>
<dbReference type="PANTHER" id="PTHR11629">
    <property type="entry name" value="VACUOLAR PROTON ATPASES"/>
    <property type="match status" value="1"/>
</dbReference>
<evidence type="ECO:0000256" key="8">
    <source>
        <dbReference type="RuleBase" id="RU361189"/>
    </source>
</evidence>
<dbReference type="AlphaFoldDB" id="A0A445LPX0"/>
<evidence type="ECO:0000256" key="3">
    <source>
        <dbReference type="ARBA" id="ARBA00022448"/>
    </source>
</evidence>
<keyword evidence="3 8" id="KW-0813">Transport</keyword>
<reference evidence="9 10" key="1">
    <citation type="submission" date="2018-09" db="EMBL/GenBank/DDBJ databases">
        <title>A high-quality reference genome of wild soybean provides a powerful tool to mine soybean genomes.</title>
        <authorList>
            <person name="Xie M."/>
            <person name="Chung C.Y.L."/>
            <person name="Li M.-W."/>
            <person name="Wong F.-L."/>
            <person name="Chan T.-F."/>
            <person name="Lam H.-M."/>
        </authorList>
    </citation>
    <scope>NUCLEOTIDE SEQUENCE [LARGE SCALE GENOMIC DNA]</scope>
    <source>
        <strain evidence="10">cv. W05</strain>
        <tissue evidence="9">Hypocotyl of etiolated seedlings</tissue>
    </source>
</reference>
<keyword evidence="6 8" id="KW-0406">Ion transport</keyword>
<gene>
    <name evidence="9" type="ORF">D0Y65_004156</name>
</gene>
<evidence type="ECO:0000313" key="10">
    <source>
        <dbReference type="Proteomes" id="UP000289340"/>
    </source>
</evidence>
<keyword evidence="10" id="KW-1185">Reference proteome</keyword>
<comment type="subcellular location">
    <subcellularLocation>
        <location evidence="1">Membrane</location>
        <topology evidence="1">Multi-pass membrane protein</topology>
    </subcellularLocation>
</comment>
<evidence type="ECO:0000256" key="1">
    <source>
        <dbReference type="ARBA" id="ARBA00004141"/>
    </source>
</evidence>
<evidence type="ECO:0000256" key="6">
    <source>
        <dbReference type="ARBA" id="ARBA00023065"/>
    </source>
</evidence>
<sequence>MNGASSSVESPSKKRRTSEAGGVVLSVGFVTLLPSALALPPTLFIRYSAKAKKVKVVKGDFVPMASVGASQNKILADISNLPQQPKQHISVDHLLKEKETLIKLIANREQTLLVEDVQNVNCGKDVLNQGYCTSESLIPLMSNWRENMQFSYGRHDVESYEPLQSTDESLQVESNHDSHGHEEFEFSEVFAHQLIHTIKFVRGAISNTASYLRLWALRYVYKSQAFYSNSNS</sequence>
<dbReference type="GO" id="GO:0016471">
    <property type="term" value="C:vacuolar proton-transporting V-type ATPase complex"/>
    <property type="evidence" value="ECO:0007669"/>
    <property type="project" value="TreeGrafter"/>
</dbReference>
<dbReference type="PANTHER" id="PTHR11629:SF112">
    <property type="entry name" value="V-TYPE PROTON ATPASE SUBUNIT A3"/>
    <property type="match status" value="1"/>
</dbReference>